<dbReference type="HOGENOM" id="CLU_071220_0_1_2"/>
<dbReference type="KEGG" id="hla:Hlac_1956"/>
<proteinExistence type="predicted"/>
<dbReference type="Pfam" id="PF08350">
    <property type="entry name" value="FilR1_middle"/>
    <property type="match status" value="1"/>
</dbReference>
<dbReference type="InterPro" id="IPR057527">
    <property type="entry name" value="HVO_A0261-like_N"/>
</dbReference>
<dbReference type="SUPFAM" id="SSF46785">
    <property type="entry name" value="Winged helix' DNA-binding domain"/>
    <property type="match status" value="1"/>
</dbReference>
<feature type="domain" description="HVO-A0261-like N-terminal" evidence="2">
    <location>
        <begin position="25"/>
        <end position="107"/>
    </location>
</feature>
<dbReference type="RefSeq" id="WP_015910659.1">
    <property type="nucleotide sequence ID" value="NC_012029.1"/>
</dbReference>
<gene>
    <name evidence="3" type="ordered locus">Hlac_1956</name>
</gene>
<dbReference type="AlphaFoldDB" id="B9LQB3"/>
<protein>
    <submittedName>
        <fullName evidence="3">DNA binding protein</fullName>
    </submittedName>
</protein>
<evidence type="ECO:0000313" key="4">
    <source>
        <dbReference type="Proteomes" id="UP000000740"/>
    </source>
</evidence>
<dbReference type="Pfam" id="PF25213">
    <property type="entry name" value="HVO_A0261_N"/>
    <property type="match status" value="1"/>
</dbReference>
<evidence type="ECO:0000259" key="2">
    <source>
        <dbReference type="Pfam" id="PF25213"/>
    </source>
</evidence>
<accession>B9LQB3</accession>
<dbReference type="Proteomes" id="UP000000740">
    <property type="component" value="Chromosome 1"/>
</dbReference>
<dbReference type="GeneID" id="7399908"/>
<name>B9LQB3_HALLT</name>
<reference evidence="3 4" key="1">
    <citation type="journal article" date="2016" name="Stand. Genomic Sci.">
        <title>Complete genome sequence of the Antarctic Halorubrum lacusprofundi type strain ACAM 34.</title>
        <authorList>
            <person name="Anderson I.J."/>
            <person name="DasSarma P."/>
            <person name="Lucas S."/>
            <person name="Copeland A."/>
            <person name="Lapidus A."/>
            <person name="Del Rio T.G."/>
            <person name="Tice H."/>
            <person name="Dalin E."/>
            <person name="Bruce D.C."/>
            <person name="Goodwin L."/>
            <person name="Pitluck S."/>
            <person name="Sims D."/>
            <person name="Brettin T.S."/>
            <person name="Detter J.C."/>
            <person name="Han C.S."/>
            <person name="Larimer F."/>
            <person name="Hauser L."/>
            <person name="Land M."/>
            <person name="Ivanova N."/>
            <person name="Richardson P."/>
            <person name="Cavicchioli R."/>
            <person name="DasSarma S."/>
            <person name="Woese C.R."/>
            <person name="Kyrpides N.C."/>
        </authorList>
    </citation>
    <scope>NUCLEOTIDE SEQUENCE [LARGE SCALE GENOMIC DNA]</scope>
    <source>
        <strain evidence="4">ATCC 49239 / DSM 5036 / JCM 8891 / ACAM 34</strain>
    </source>
</reference>
<dbReference type="InterPro" id="IPR013561">
    <property type="entry name" value="FilR1_middle_dom"/>
</dbReference>
<feature type="domain" description="Methanogenesis regulatory protein FilR1 middle" evidence="1">
    <location>
        <begin position="141"/>
        <end position="271"/>
    </location>
</feature>
<dbReference type="EMBL" id="CP001365">
    <property type="protein sequence ID" value="ACM57534.1"/>
    <property type="molecule type" value="Genomic_DNA"/>
</dbReference>
<keyword evidence="4" id="KW-1185">Reference proteome</keyword>
<evidence type="ECO:0000313" key="3">
    <source>
        <dbReference type="EMBL" id="ACM57534.1"/>
    </source>
</evidence>
<dbReference type="InterPro" id="IPR036390">
    <property type="entry name" value="WH_DNA-bd_sf"/>
</dbReference>
<sequence length="282" mass="32555">MSLRVRPLLRCVNVKQYDVESPIVDIAYLARSEHRISTLVALTERPRSRSELCELTGVSSSTMRRTLDEFNDRLWIRKDGYQYAATRLGEAIASGMEDLIERVETERELRSVWQWLPDAISEFPFETWSELTVTVAEPDAPYRPVGRFESLLRETTTVRFLRPEVALMDLCFDLLYQLIGEGVDVTLIDRPECHRYFLSTYPDRSSEMIQQDNFTVLEHNDLPSYGTGLLDERITISCYERDSGTVHALIDTDAPAVREWAESLYESHRADARHVEPQKSAE</sequence>
<dbReference type="eggNOG" id="arCOG02808">
    <property type="taxonomic scope" value="Archaea"/>
</dbReference>
<evidence type="ECO:0000259" key="1">
    <source>
        <dbReference type="Pfam" id="PF08350"/>
    </source>
</evidence>
<organism evidence="3 4">
    <name type="scientific">Halorubrum lacusprofundi (strain ATCC 49239 / DSM 5036 / JCM 8891 / ACAM 34)</name>
    <dbReference type="NCBI Taxonomy" id="416348"/>
    <lineage>
        <taxon>Archaea</taxon>
        <taxon>Methanobacteriati</taxon>
        <taxon>Methanobacteriota</taxon>
        <taxon>Stenosarchaea group</taxon>
        <taxon>Halobacteria</taxon>
        <taxon>Halobacteriales</taxon>
        <taxon>Haloferacaceae</taxon>
        <taxon>Halorubrum</taxon>
    </lineage>
</organism>